<dbReference type="GO" id="GO:0004176">
    <property type="term" value="F:ATP-dependent peptidase activity"/>
    <property type="evidence" value="ECO:0007669"/>
    <property type="project" value="InterPro"/>
</dbReference>
<evidence type="ECO:0000256" key="11">
    <source>
        <dbReference type="ARBA" id="ARBA00022989"/>
    </source>
</evidence>
<protein>
    <recommendedName>
        <fullName evidence="15">ATP-dependent zinc metalloprotease FtsH</fullName>
        <ecNumber evidence="15">3.4.24.-</ecNumber>
    </recommendedName>
</protein>
<organism evidence="18 19">
    <name type="scientific">Enterocloster aldenensis</name>
    <dbReference type="NCBI Taxonomy" id="358742"/>
    <lineage>
        <taxon>Bacteria</taxon>
        <taxon>Bacillati</taxon>
        <taxon>Bacillota</taxon>
        <taxon>Clostridia</taxon>
        <taxon>Lachnospirales</taxon>
        <taxon>Lachnospiraceae</taxon>
        <taxon>Enterocloster</taxon>
    </lineage>
</organism>
<dbReference type="Pfam" id="PF01434">
    <property type="entry name" value="Peptidase_M41"/>
    <property type="match status" value="1"/>
</dbReference>
<keyword evidence="12 15" id="KW-0482">Metalloprotease</keyword>
<evidence type="ECO:0000256" key="4">
    <source>
        <dbReference type="ARBA" id="ARBA00022670"/>
    </source>
</evidence>
<dbReference type="Gene3D" id="1.10.8.60">
    <property type="match status" value="1"/>
</dbReference>
<gene>
    <name evidence="15 18" type="primary">ftsH</name>
    <name evidence="18" type="ORF">L0N08_09665</name>
</gene>
<dbReference type="GO" id="GO:0016887">
    <property type="term" value="F:ATP hydrolysis activity"/>
    <property type="evidence" value="ECO:0007669"/>
    <property type="project" value="UniProtKB-UniRule"/>
</dbReference>
<evidence type="ECO:0000256" key="14">
    <source>
        <dbReference type="ARBA" id="ARBA00061570"/>
    </source>
</evidence>
<proteinExistence type="inferred from homology"/>
<comment type="cofactor">
    <cofactor evidence="15">
        <name>Zn(2+)</name>
        <dbReference type="ChEBI" id="CHEBI:29105"/>
    </cofactor>
    <text evidence="15">Binds 1 zinc ion per subunit.</text>
</comment>
<dbReference type="GO" id="GO:0030163">
    <property type="term" value="P:protein catabolic process"/>
    <property type="evidence" value="ECO:0007669"/>
    <property type="project" value="UniProtKB-UniRule"/>
</dbReference>
<dbReference type="PANTHER" id="PTHR23076:SF97">
    <property type="entry name" value="ATP-DEPENDENT ZINC METALLOPROTEASE YME1L1"/>
    <property type="match status" value="1"/>
</dbReference>
<evidence type="ECO:0000256" key="3">
    <source>
        <dbReference type="ARBA" id="ARBA00022475"/>
    </source>
</evidence>
<dbReference type="Gene3D" id="3.30.720.210">
    <property type="match status" value="1"/>
</dbReference>
<dbReference type="Gene3D" id="3.40.50.300">
    <property type="entry name" value="P-loop containing nucleotide triphosphate hydrolases"/>
    <property type="match status" value="1"/>
</dbReference>
<keyword evidence="13 15" id="KW-0472">Membrane</keyword>
<dbReference type="EMBL" id="JAKNGE010000010">
    <property type="protein sequence ID" value="MCG4745675.1"/>
    <property type="molecule type" value="Genomic_DNA"/>
</dbReference>
<dbReference type="GO" id="GO:0006508">
    <property type="term" value="P:proteolysis"/>
    <property type="evidence" value="ECO:0007669"/>
    <property type="project" value="UniProtKB-KW"/>
</dbReference>
<dbReference type="InterPro" id="IPR003593">
    <property type="entry name" value="AAA+_ATPase"/>
</dbReference>
<sequence length="627" mass="68649">MGVNEDNGKRDMKDGPTKKPFIYYYFLVILIVMILNALVFPMMEHTVEVPYSEFITQLDAGNVKDVYMSSDETQIQFSTKDQQWNVASYKTGPLSGDNLAQRLETAKDEGKVDNYSREIPTKASPLLSFLMSWVAPILMFVIIGQIMGRMLSKRMGGSNAMTFGKSNAKIYAENETGITFADVAGEEEAKDALKEIVDFLHNPQKYADIGANLPKGALLVGPPGTGKTLLARAVAGEAHVPFFSISGSEFVEMFVGMGAAKVRDLFKQANDKAPCIVFIDEIDTIGKKRDGGGMSGNDEREQTLNQLLTEMDGFDGKKGVVILAATNRPESLDKALLRPGRFDRRVPVELPDLKGREAILRVHGRNVKMSDDVDYSAIARATAGASGAELANIINEAALRAVRMGRGAVVQGDLEESVETVIAGYQKKNAVISQEERKIVAYHEVGHALVAACQTQSAPVQKITIIPRTSGALGYTMQVEQGERYLMSKEEALNKIATFTGGRAAEELIFHSITTGASNDIEQATRIARAMVTRYGMTDEFDMVAMETVTNQYLGGDTSLACAPETAKRIDEQVVGIVKGQHAKALDILRENEGKLHEIAAYLLEKETITGEEFMEIFNKEQSVHCN</sequence>
<accession>A0AAW5BUK6</accession>
<evidence type="ECO:0000256" key="15">
    <source>
        <dbReference type="HAMAP-Rule" id="MF_01458"/>
    </source>
</evidence>
<feature type="binding site" evidence="15">
    <location>
        <begin position="221"/>
        <end position="228"/>
    </location>
    <ligand>
        <name>ATP</name>
        <dbReference type="ChEBI" id="CHEBI:30616"/>
    </ligand>
</feature>
<evidence type="ECO:0000313" key="19">
    <source>
        <dbReference type="Proteomes" id="UP001299608"/>
    </source>
</evidence>
<comment type="function">
    <text evidence="15">Acts as a processive, ATP-dependent zinc metallopeptidase for both cytoplasmic and membrane proteins. Plays a role in the quality control of integral membrane proteins.</text>
</comment>
<dbReference type="Proteomes" id="UP001299608">
    <property type="component" value="Unassembled WGS sequence"/>
</dbReference>
<dbReference type="EC" id="3.4.24.-" evidence="15"/>
<feature type="binding site" evidence="15">
    <location>
        <position position="447"/>
    </location>
    <ligand>
        <name>Zn(2+)</name>
        <dbReference type="ChEBI" id="CHEBI:29105"/>
        <note>catalytic</note>
    </ligand>
</feature>
<feature type="binding site" evidence="15">
    <location>
        <position position="443"/>
    </location>
    <ligand>
        <name>Zn(2+)</name>
        <dbReference type="ChEBI" id="CHEBI:29105"/>
        <note>catalytic</note>
    </ligand>
</feature>
<dbReference type="GO" id="GO:0004222">
    <property type="term" value="F:metalloendopeptidase activity"/>
    <property type="evidence" value="ECO:0007669"/>
    <property type="project" value="InterPro"/>
</dbReference>
<dbReference type="InterPro" id="IPR003960">
    <property type="entry name" value="ATPase_AAA_CS"/>
</dbReference>
<dbReference type="FunFam" id="3.40.50.300:FF:000001">
    <property type="entry name" value="ATP-dependent zinc metalloprotease FtsH"/>
    <property type="match status" value="1"/>
</dbReference>
<dbReference type="Pfam" id="PF06480">
    <property type="entry name" value="FtsH_ext"/>
    <property type="match status" value="1"/>
</dbReference>
<dbReference type="FunFam" id="1.10.8.60:FF:000001">
    <property type="entry name" value="ATP-dependent zinc metalloprotease FtsH"/>
    <property type="match status" value="1"/>
</dbReference>
<keyword evidence="10 15" id="KW-0067">ATP-binding</keyword>
<keyword evidence="8 15" id="KW-0378">Hydrolase</keyword>
<dbReference type="InterPro" id="IPR037219">
    <property type="entry name" value="Peptidase_M41-like"/>
</dbReference>
<keyword evidence="3 15" id="KW-1003">Cell membrane</keyword>
<keyword evidence="7 15" id="KW-0547">Nucleotide-binding</keyword>
<dbReference type="GO" id="GO:0005524">
    <property type="term" value="F:ATP binding"/>
    <property type="evidence" value="ECO:0007669"/>
    <property type="project" value="UniProtKB-UniRule"/>
</dbReference>
<comment type="similarity">
    <text evidence="2 15">In the C-terminal section; belongs to the peptidase M41 family.</text>
</comment>
<evidence type="ECO:0000256" key="12">
    <source>
        <dbReference type="ARBA" id="ARBA00023049"/>
    </source>
</evidence>
<dbReference type="PANTHER" id="PTHR23076">
    <property type="entry name" value="METALLOPROTEASE M41 FTSH"/>
    <property type="match status" value="1"/>
</dbReference>
<keyword evidence="4 15" id="KW-0645">Protease</keyword>
<dbReference type="InterPro" id="IPR005936">
    <property type="entry name" value="FtsH"/>
</dbReference>
<dbReference type="InterPro" id="IPR041569">
    <property type="entry name" value="AAA_lid_3"/>
</dbReference>
<feature type="domain" description="AAA+ ATPase" evidence="17">
    <location>
        <begin position="213"/>
        <end position="352"/>
    </location>
</feature>
<evidence type="ECO:0000256" key="6">
    <source>
        <dbReference type="ARBA" id="ARBA00022723"/>
    </source>
</evidence>
<dbReference type="InterPro" id="IPR011546">
    <property type="entry name" value="Pept_M41_FtsH_extracell"/>
</dbReference>
<comment type="similarity">
    <text evidence="14 15">In the central section; belongs to the AAA ATPase family.</text>
</comment>
<dbReference type="GO" id="GO:0008270">
    <property type="term" value="F:zinc ion binding"/>
    <property type="evidence" value="ECO:0007669"/>
    <property type="project" value="UniProtKB-UniRule"/>
</dbReference>
<dbReference type="PROSITE" id="PS00674">
    <property type="entry name" value="AAA"/>
    <property type="match status" value="1"/>
</dbReference>
<comment type="subunit">
    <text evidence="15">Homohexamer.</text>
</comment>
<name>A0AAW5BUK6_9FIRM</name>
<feature type="transmembrane region" description="Helical" evidence="15">
    <location>
        <begin position="21"/>
        <end position="43"/>
    </location>
</feature>
<dbReference type="NCBIfam" id="TIGR01241">
    <property type="entry name" value="FtsH_fam"/>
    <property type="match status" value="1"/>
</dbReference>
<dbReference type="Gene3D" id="1.20.58.760">
    <property type="entry name" value="Peptidase M41"/>
    <property type="match status" value="1"/>
</dbReference>
<dbReference type="SMART" id="SM00382">
    <property type="entry name" value="AAA"/>
    <property type="match status" value="1"/>
</dbReference>
<evidence type="ECO:0000256" key="9">
    <source>
        <dbReference type="ARBA" id="ARBA00022833"/>
    </source>
</evidence>
<dbReference type="GO" id="GO:0005886">
    <property type="term" value="C:plasma membrane"/>
    <property type="evidence" value="ECO:0007669"/>
    <property type="project" value="UniProtKB-SubCell"/>
</dbReference>
<keyword evidence="11 15" id="KW-1133">Transmembrane helix</keyword>
<dbReference type="SUPFAM" id="SSF52540">
    <property type="entry name" value="P-loop containing nucleoside triphosphate hydrolases"/>
    <property type="match status" value="1"/>
</dbReference>
<evidence type="ECO:0000259" key="17">
    <source>
        <dbReference type="SMART" id="SM00382"/>
    </source>
</evidence>
<dbReference type="InterPro" id="IPR000642">
    <property type="entry name" value="Peptidase_M41"/>
</dbReference>
<dbReference type="HAMAP" id="MF_01458">
    <property type="entry name" value="FtsH"/>
    <property type="match status" value="1"/>
</dbReference>
<evidence type="ECO:0000256" key="7">
    <source>
        <dbReference type="ARBA" id="ARBA00022741"/>
    </source>
</evidence>
<comment type="similarity">
    <text evidence="16">Belongs to the AAA ATPase family.</text>
</comment>
<evidence type="ECO:0000256" key="5">
    <source>
        <dbReference type="ARBA" id="ARBA00022692"/>
    </source>
</evidence>
<evidence type="ECO:0000256" key="2">
    <source>
        <dbReference type="ARBA" id="ARBA00010044"/>
    </source>
</evidence>
<keyword evidence="5 15" id="KW-0812">Transmembrane</keyword>
<comment type="subcellular location">
    <subcellularLocation>
        <location evidence="15">Cell membrane</location>
        <topology evidence="15">Multi-pass membrane protein</topology>
        <orientation evidence="15">Cytoplasmic side</orientation>
    </subcellularLocation>
    <subcellularLocation>
        <location evidence="1">Membrane</location>
    </subcellularLocation>
</comment>
<evidence type="ECO:0000256" key="8">
    <source>
        <dbReference type="ARBA" id="ARBA00022801"/>
    </source>
</evidence>
<dbReference type="Pfam" id="PF17862">
    <property type="entry name" value="AAA_lid_3"/>
    <property type="match status" value="1"/>
</dbReference>
<evidence type="ECO:0000313" key="18">
    <source>
        <dbReference type="EMBL" id="MCG4745675.1"/>
    </source>
</evidence>
<reference evidence="18" key="1">
    <citation type="submission" date="2022-01" db="EMBL/GenBank/DDBJ databases">
        <title>Collection of gut derived symbiotic bacterial strains cultured from healthy donors.</title>
        <authorList>
            <person name="Lin H."/>
            <person name="Kohout C."/>
            <person name="Waligurski E."/>
            <person name="Pamer E.G."/>
        </authorList>
    </citation>
    <scope>NUCLEOTIDE SEQUENCE</scope>
    <source>
        <strain evidence="18">DFI.6.55</strain>
    </source>
</reference>
<keyword evidence="6 15" id="KW-0479">Metal-binding</keyword>
<comment type="caution">
    <text evidence="18">The sequence shown here is derived from an EMBL/GenBank/DDBJ whole genome shotgun (WGS) entry which is preliminary data.</text>
</comment>
<dbReference type="CDD" id="cd19501">
    <property type="entry name" value="RecA-like_FtsH"/>
    <property type="match status" value="1"/>
</dbReference>
<feature type="binding site" evidence="15">
    <location>
        <position position="520"/>
    </location>
    <ligand>
        <name>Zn(2+)</name>
        <dbReference type="ChEBI" id="CHEBI:29105"/>
        <note>catalytic</note>
    </ligand>
</feature>
<evidence type="ECO:0000256" key="13">
    <source>
        <dbReference type="ARBA" id="ARBA00023136"/>
    </source>
</evidence>
<feature type="active site" evidence="15">
    <location>
        <position position="444"/>
    </location>
</feature>
<dbReference type="AlphaFoldDB" id="A0AAW5BUK6"/>
<dbReference type="InterPro" id="IPR027417">
    <property type="entry name" value="P-loop_NTPase"/>
</dbReference>
<feature type="transmembrane region" description="Helical" evidence="15">
    <location>
        <begin position="126"/>
        <end position="146"/>
    </location>
</feature>
<dbReference type="InterPro" id="IPR003959">
    <property type="entry name" value="ATPase_AAA_core"/>
</dbReference>
<keyword evidence="9 15" id="KW-0862">Zinc</keyword>
<dbReference type="SUPFAM" id="SSF140990">
    <property type="entry name" value="FtsH protease domain-like"/>
    <property type="match status" value="1"/>
</dbReference>
<dbReference type="Pfam" id="PF00004">
    <property type="entry name" value="AAA"/>
    <property type="match status" value="1"/>
</dbReference>
<evidence type="ECO:0000256" key="10">
    <source>
        <dbReference type="ARBA" id="ARBA00022840"/>
    </source>
</evidence>
<evidence type="ECO:0000256" key="16">
    <source>
        <dbReference type="RuleBase" id="RU003651"/>
    </source>
</evidence>
<dbReference type="FunFam" id="1.20.58.760:FF:000001">
    <property type="entry name" value="ATP-dependent zinc metalloprotease FtsH"/>
    <property type="match status" value="1"/>
</dbReference>
<dbReference type="RefSeq" id="WP_238053521.1">
    <property type="nucleotide sequence ID" value="NZ_JAKNGE010000010.1"/>
</dbReference>
<evidence type="ECO:0000256" key="1">
    <source>
        <dbReference type="ARBA" id="ARBA00004370"/>
    </source>
</evidence>